<dbReference type="InterPro" id="IPR050469">
    <property type="entry name" value="Diguanylate_Cyclase"/>
</dbReference>
<sequence length="592" mass="68668">MTLKKFYILILIIAAFFLTIGNFIFYYSLKGAFLSLEKEEAKNVVKNVEIYFTTELNSLYGLAKDWGAWDDVYLFMQDKNPDFVSSSLTPDIFPNLKIDFLIYTYLDGKIKAGGLFDKDTEKIYVNKELLNFVNSLIKELTNKNLSGIKKLTFFMDKPLMVVIYPILKSDYTGPKKGYIFMGKFVTSEEKKYLSNLLEIKNFQILRSSGPSEDLVFLKVGFDEIVLEKPQFLNDKTLKIKVFYPVKKFLIKSIISSLIITQLSLFLIFSLVIIFLFEKYFFNPLQNLLKEIDQVKKRRKSKLSSQYPTKEYKNLAVTINKALEDLSIKEKIYTTIAEKTENLILLFDRNENILFKNVLATRYFNSEELKFLIKNFLEKIKKLKSPVNITNEIQIKNTWFSFRTIQVHENLYLLIGQDITKIKAKEEELFNLATHDFLTNLYNRRYFEDVLERTVAASKRGEIFSLLFIDCDDLKIVNDTYGHLAGDEVLKTVARIIEENLRKEDIAARWGGDEFVVILTHCNKDCGIKIAQRILKNLEKSEININSNKIKASVSIGLVEIDGTKEINEILDLADKLAYEAKKNGKNKIKTHL</sequence>
<keyword evidence="3" id="KW-1133">Transmembrane helix</keyword>
<evidence type="ECO:0000256" key="1">
    <source>
        <dbReference type="ARBA" id="ARBA00012528"/>
    </source>
</evidence>
<dbReference type="PANTHER" id="PTHR45138">
    <property type="entry name" value="REGULATORY COMPONENTS OF SENSORY TRANSDUCTION SYSTEM"/>
    <property type="match status" value="1"/>
</dbReference>
<evidence type="ECO:0000259" key="4">
    <source>
        <dbReference type="PROSITE" id="PS50887"/>
    </source>
</evidence>
<dbReference type="Gene3D" id="3.30.70.270">
    <property type="match status" value="1"/>
</dbReference>
<dbReference type="PANTHER" id="PTHR45138:SF9">
    <property type="entry name" value="DIGUANYLATE CYCLASE DGCM-RELATED"/>
    <property type="match status" value="1"/>
</dbReference>
<dbReference type="SMART" id="SM00267">
    <property type="entry name" value="GGDEF"/>
    <property type="match status" value="1"/>
</dbReference>
<proteinExistence type="predicted"/>
<dbReference type="NCBIfam" id="TIGR00254">
    <property type="entry name" value="GGDEF"/>
    <property type="match status" value="1"/>
</dbReference>
<organism evidence="5 6">
    <name type="scientific">Candidatus Thermodesulfobacterium syntrophicum</name>
    <dbReference type="NCBI Taxonomy" id="3060442"/>
    <lineage>
        <taxon>Bacteria</taxon>
        <taxon>Pseudomonadati</taxon>
        <taxon>Thermodesulfobacteriota</taxon>
        <taxon>Thermodesulfobacteria</taxon>
        <taxon>Thermodesulfobacteriales</taxon>
        <taxon>Thermodesulfobacteriaceae</taxon>
        <taxon>Thermodesulfobacterium</taxon>
    </lineage>
</organism>
<dbReference type="Proteomes" id="UP001144110">
    <property type="component" value="Unassembled WGS sequence"/>
</dbReference>
<dbReference type="EC" id="2.7.7.65" evidence="1"/>
<evidence type="ECO:0000256" key="2">
    <source>
        <dbReference type="ARBA" id="ARBA00034247"/>
    </source>
</evidence>
<evidence type="ECO:0000313" key="6">
    <source>
        <dbReference type="Proteomes" id="UP001144110"/>
    </source>
</evidence>
<dbReference type="InterPro" id="IPR007892">
    <property type="entry name" value="CHASE4"/>
</dbReference>
<dbReference type="InterPro" id="IPR000160">
    <property type="entry name" value="GGDEF_dom"/>
</dbReference>
<dbReference type="Pfam" id="PF00990">
    <property type="entry name" value="GGDEF"/>
    <property type="match status" value="1"/>
</dbReference>
<protein>
    <recommendedName>
        <fullName evidence="1">diguanylate cyclase</fullName>
        <ecNumber evidence="1">2.7.7.65</ecNumber>
    </recommendedName>
</protein>
<evidence type="ECO:0000313" key="5">
    <source>
        <dbReference type="EMBL" id="MDF2953258.1"/>
    </source>
</evidence>
<dbReference type="InterPro" id="IPR043128">
    <property type="entry name" value="Rev_trsase/Diguanyl_cyclase"/>
</dbReference>
<keyword evidence="3" id="KW-0472">Membrane</keyword>
<name>A0AAE3P3J4_9BACT</name>
<dbReference type="EMBL" id="JAPHEG010000002">
    <property type="protein sequence ID" value="MDF2953258.1"/>
    <property type="molecule type" value="Genomic_DNA"/>
</dbReference>
<comment type="catalytic activity">
    <reaction evidence="2">
        <text>2 GTP = 3',3'-c-di-GMP + 2 diphosphate</text>
        <dbReference type="Rhea" id="RHEA:24898"/>
        <dbReference type="ChEBI" id="CHEBI:33019"/>
        <dbReference type="ChEBI" id="CHEBI:37565"/>
        <dbReference type="ChEBI" id="CHEBI:58805"/>
        <dbReference type="EC" id="2.7.7.65"/>
    </reaction>
</comment>
<feature type="transmembrane region" description="Helical" evidence="3">
    <location>
        <begin position="6"/>
        <end position="29"/>
    </location>
</feature>
<evidence type="ECO:0000256" key="3">
    <source>
        <dbReference type="SAM" id="Phobius"/>
    </source>
</evidence>
<dbReference type="AlphaFoldDB" id="A0AAE3P3J4"/>
<dbReference type="PROSITE" id="PS50887">
    <property type="entry name" value="GGDEF"/>
    <property type="match status" value="1"/>
</dbReference>
<keyword evidence="3" id="KW-0812">Transmembrane</keyword>
<dbReference type="CDD" id="cd01949">
    <property type="entry name" value="GGDEF"/>
    <property type="match status" value="1"/>
</dbReference>
<dbReference type="SUPFAM" id="SSF55073">
    <property type="entry name" value="Nucleotide cyclase"/>
    <property type="match status" value="1"/>
</dbReference>
<dbReference type="GO" id="GO:0052621">
    <property type="term" value="F:diguanylate cyclase activity"/>
    <property type="evidence" value="ECO:0007669"/>
    <property type="project" value="UniProtKB-EC"/>
</dbReference>
<gene>
    <name evidence="5" type="ORF">OD816_000503</name>
</gene>
<feature type="domain" description="GGDEF" evidence="4">
    <location>
        <begin position="461"/>
        <end position="592"/>
    </location>
</feature>
<feature type="transmembrane region" description="Helical" evidence="3">
    <location>
        <begin position="248"/>
        <end position="276"/>
    </location>
</feature>
<reference evidence="5" key="1">
    <citation type="submission" date="2022-11" db="EMBL/GenBank/DDBJ databases">
        <title>Candidatus Alkanophaga archaea from heated hydrothermal vent sediment oxidize petroleum alkanes.</title>
        <authorList>
            <person name="Zehnle H."/>
            <person name="Laso-Perez R."/>
            <person name="Lipp J."/>
            <person name="Teske A."/>
            <person name="Wegener G."/>
        </authorList>
    </citation>
    <scope>NUCLEOTIDE SEQUENCE</scope>
    <source>
        <strain evidence="5">MCA70</strain>
    </source>
</reference>
<dbReference type="InterPro" id="IPR029787">
    <property type="entry name" value="Nucleotide_cyclase"/>
</dbReference>
<comment type="caution">
    <text evidence="5">The sequence shown here is derived from an EMBL/GenBank/DDBJ whole genome shotgun (WGS) entry which is preliminary data.</text>
</comment>
<dbReference type="Pfam" id="PF05228">
    <property type="entry name" value="CHASE4"/>
    <property type="match status" value="1"/>
</dbReference>
<dbReference type="FunFam" id="3.30.70.270:FF:000001">
    <property type="entry name" value="Diguanylate cyclase domain protein"/>
    <property type="match status" value="1"/>
</dbReference>
<accession>A0AAE3P3J4</accession>